<accession>A0A4Q2JJW3</accession>
<dbReference type="OrthoDB" id="5007229at2"/>
<dbReference type="AlphaFoldDB" id="A0A4Q2JJW3"/>
<feature type="transmembrane region" description="Helical" evidence="2">
    <location>
        <begin position="79"/>
        <end position="98"/>
    </location>
</feature>
<keyword evidence="2" id="KW-1133">Transmembrane helix</keyword>
<dbReference type="EMBL" id="SDPL01000195">
    <property type="protein sequence ID" value="RXZ46896.1"/>
    <property type="molecule type" value="Genomic_DNA"/>
</dbReference>
<organism evidence="3 4">
    <name type="scientific">Agromyces binzhouensis</name>
    <dbReference type="NCBI Taxonomy" id="1817495"/>
    <lineage>
        <taxon>Bacteria</taxon>
        <taxon>Bacillati</taxon>
        <taxon>Actinomycetota</taxon>
        <taxon>Actinomycetes</taxon>
        <taxon>Micrococcales</taxon>
        <taxon>Microbacteriaceae</taxon>
        <taxon>Agromyces</taxon>
    </lineage>
</organism>
<feature type="transmembrane region" description="Helical" evidence="2">
    <location>
        <begin position="55"/>
        <end position="73"/>
    </location>
</feature>
<gene>
    <name evidence="3" type="ORF">ESO86_10405</name>
</gene>
<keyword evidence="4" id="KW-1185">Reference proteome</keyword>
<comment type="caution">
    <text evidence="3">The sequence shown here is derived from an EMBL/GenBank/DDBJ whole genome shotgun (WGS) entry which is preliminary data.</text>
</comment>
<dbReference type="Proteomes" id="UP000292881">
    <property type="component" value="Unassembled WGS sequence"/>
</dbReference>
<reference evidence="3 4" key="1">
    <citation type="submission" date="2019-01" db="EMBL/GenBank/DDBJ databases">
        <authorList>
            <person name="Li J."/>
        </authorList>
    </citation>
    <scope>NUCLEOTIDE SEQUENCE [LARGE SCALE GENOMIC DNA]</scope>
    <source>
        <strain evidence="3 4">CGMCC 4.7180</strain>
    </source>
</reference>
<dbReference type="RefSeq" id="WP_129234832.1">
    <property type="nucleotide sequence ID" value="NZ_SDPL01000195.1"/>
</dbReference>
<evidence type="ECO:0000313" key="4">
    <source>
        <dbReference type="Proteomes" id="UP000292881"/>
    </source>
</evidence>
<feature type="region of interest" description="Disordered" evidence="1">
    <location>
        <begin position="1"/>
        <end position="53"/>
    </location>
</feature>
<proteinExistence type="predicted"/>
<evidence type="ECO:0000256" key="1">
    <source>
        <dbReference type="SAM" id="MobiDB-lite"/>
    </source>
</evidence>
<keyword evidence="2" id="KW-0812">Transmembrane</keyword>
<sequence length="145" mass="14509">MSITASRDDDVPDLPARGIVTRAPRGNTMSAAESHESGEDRLRVGDPSASSGRTVGSAALVLGLTAVILAFATPYRESLGSALLAALAVFTSTLGLVARSRARRAGERPSTAAIAAVWLGVGALAIVGISVLPALLMPSSTGAAG</sequence>
<protein>
    <submittedName>
        <fullName evidence="3">Uncharacterized protein</fullName>
    </submittedName>
</protein>
<evidence type="ECO:0000313" key="3">
    <source>
        <dbReference type="EMBL" id="RXZ46896.1"/>
    </source>
</evidence>
<keyword evidence="2" id="KW-0472">Membrane</keyword>
<feature type="transmembrane region" description="Helical" evidence="2">
    <location>
        <begin position="110"/>
        <end position="136"/>
    </location>
</feature>
<feature type="compositionally biased region" description="Basic and acidic residues" evidence="1">
    <location>
        <begin position="33"/>
        <end position="44"/>
    </location>
</feature>
<name>A0A4Q2JJW3_9MICO</name>
<evidence type="ECO:0000256" key="2">
    <source>
        <dbReference type="SAM" id="Phobius"/>
    </source>
</evidence>